<reference evidence="4 5" key="1">
    <citation type="submission" date="2024-10" db="EMBL/GenBank/DDBJ databases">
        <title>The Natural Products Discovery Center: Release of the First 8490 Sequenced Strains for Exploring Actinobacteria Biosynthetic Diversity.</title>
        <authorList>
            <person name="Kalkreuter E."/>
            <person name="Kautsar S.A."/>
            <person name="Yang D."/>
            <person name="Bader C.D."/>
            <person name="Teijaro C.N."/>
            <person name="Fluegel L."/>
            <person name="Davis C.M."/>
            <person name="Simpson J.R."/>
            <person name="Lauterbach L."/>
            <person name="Steele A.D."/>
            <person name="Gui C."/>
            <person name="Meng S."/>
            <person name="Li G."/>
            <person name="Viehrig K."/>
            <person name="Ye F."/>
            <person name="Su P."/>
            <person name="Kiefer A.F."/>
            <person name="Nichols A."/>
            <person name="Cepeda A.J."/>
            <person name="Yan W."/>
            <person name="Fan B."/>
            <person name="Jiang Y."/>
            <person name="Adhikari A."/>
            <person name="Zheng C.-J."/>
            <person name="Schuster L."/>
            <person name="Cowan T.M."/>
            <person name="Smanski M.J."/>
            <person name="Chevrette M.G."/>
            <person name="De Carvalho L.P.S."/>
            <person name="Shen B."/>
        </authorList>
    </citation>
    <scope>NUCLEOTIDE SEQUENCE [LARGE SCALE GENOMIC DNA]</scope>
    <source>
        <strain evidence="4 5">NPDC019626</strain>
    </source>
</reference>
<dbReference type="InterPro" id="IPR046675">
    <property type="entry name" value="DUF6545"/>
</dbReference>
<evidence type="ECO:0000313" key="5">
    <source>
        <dbReference type="Proteomes" id="UP001611450"/>
    </source>
</evidence>
<dbReference type="NCBIfam" id="NF042915">
    <property type="entry name" value="MAB_1171c_fam"/>
    <property type="match status" value="1"/>
</dbReference>
<protein>
    <submittedName>
        <fullName evidence="4">MAB_1171c family putative transporter</fullName>
    </submittedName>
</protein>
<feature type="region of interest" description="Disordered" evidence="1">
    <location>
        <begin position="364"/>
        <end position="383"/>
    </location>
</feature>
<keyword evidence="2" id="KW-0472">Membrane</keyword>
<feature type="transmembrane region" description="Helical" evidence="2">
    <location>
        <begin position="137"/>
        <end position="159"/>
    </location>
</feature>
<sequence>MVLSPLPGFIAWPVLGYASALTAGRLMLFRDTIADQFLNRILLWCLLGLALYRCTWTTAVAELAQLPALGCLVVMAMYMLGLARFWDADGDVAAIWRRQRGYCLAAAVSAVAILGAGLHAHARGRSIDMGSDLDGMVLAVAFGGPMAVSAVTLLWMGGRWLRRTESAKEKVFYYALIIDTAYILANQLLSTMQMLTGWPDLGPHLPRVESITVVCLVSGSTLLAVPLGAWLLERLGLDRPARSCRRLRPLWRDLTAAVPEIVLVPDTGAQERVPPATRLLRMAVEVRDALLHLRPYFPEDDESPLGTADYAHRLAYAVQARKTGGPPVRAEVVPRSPLGARDFDTDLRHLLALARVWPRASAALGQDRRPPVGTRNGVPAATV</sequence>
<keyword evidence="2" id="KW-0812">Transmembrane</keyword>
<dbReference type="RefSeq" id="WP_396944899.1">
    <property type="nucleotide sequence ID" value="NZ_JBIRXV010000001.1"/>
</dbReference>
<accession>A0ABW7WCS0</accession>
<feature type="transmembrane region" description="Helical" evidence="2">
    <location>
        <begin position="66"/>
        <end position="86"/>
    </location>
</feature>
<comment type="caution">
    <text evidence="4">The sequence shown here is derived from an EMBL/GenBank/DDBJ whole genome shotgun (WGS) entry which is preliminary data.</text>
</comment>
<dbReference type="EMBL" id="JBIRXV010000001">
    <property type="protein sequence ID" value="MFI2320759.1"/>
    <property type="molecule type" value="Genomic_DNA"/>
</dbReference>
<gene>
    <name evidence="4" type="ORF">ACH47G_09720</name>
</gene>
<evidence type="ECO:0000313" key="4">
    <source>
        <dbReference type="EMBL" id="MFI2320759.1"/>
    </source>
</evidence>
<feature type="transmembrane region" description="Helical" evidence="2">
    <location>
        <begin position="6"/>
        <end position="29"/>
    </location>
</feature>
<feature type="domain" description="DUF6545" evidence="3">
    <location>
        <begin position="239"/>
        <end position="358"/>
    </location>
</feature>
<feature type="transmembrane region" description="Helical" evidence="2">
    <location>
        <begin position="171"/>
        <end position="190"/>
    </location>
</feature>
<feature type="transmembrane region" description="Helical" evidence="2">
    <location>
        <begin position="41"/>
        <end position="60"/>
    </location>
</feature>
<evidence type="ECO:0000256" key="1">
    <source>
        <dbReference type="SAM" id="MobiDB-lite"/>
    </source>
</evidence>
<feature type="transmembrane region" description="Helical" evidence="2">
    <location>
        <begin position="102"/>
        <end position="122"/>
    </location>
</feature>
<name>A0ABW7WCS0_9NOCA</name>
<organism evidence="4 5">
    <name type="scientific">Nocardia beijingensis</name>
    <dbReference type="NCBI Taxonomy" id="95162"/>
    <lineage>
        <taxon>Bacteria</taxon>
        <taxon>Bacillati</taxon>
        <taxon>Actinomycetota</taxon>
        <taxon>Actinomycetes</taxon>
        <taxon>Mycobacteriales</taxon>
        <taxon>Nocardiaceae</taxon>
        <taxon>Nocardia</taxon>
    </lineage>
</organism>
<dbReference type="InterPro" id="IPR050039">
    <property type="entry name" value="MAB_1171c-like"/>
</dbReference>
<keyword evidence="2" id="KW-1133">Transmembrane helix</keyword>
<dbReference type="Proteomes" id="UP001611450">
    <property type="component" value="Unassembled WGS sequence"/>
</dbReference>
<proteinExistence type="predicted"/>
<feature type="transmembrane region" description="Helical" evidence="2">
    <location>
        <begin position="210"/>
        <end position="232"/>
    </location>
</feature>
<keyword evidence="5" id="KW-1185">Reference proteome</keyword>
<evidence type="ECO:0000259" key="3">
    <source>
        <dbReference type="Pfam" id="PF20182"/>
    </source>
</evidence>
<evidence type="ECO:0000256" key="2">
    <source>
        <dbReference type="SAM" id="Phobius"/>
    </source>
</evidence>
<dbReference type="Pfam" id="PF20182">
    <property type="entry name" value="DUF6545"/>
    <property type="match status" value="1"/>
</dbReference>